<accession>A0A915KS29</accession>
<name>A0A915KS29_ROMCU</name>
<evidence type="ECO:0000256" key="1">
    <source>
        <dbReference type="SAM" id="MobiDB-lite"/>
    </source>
</evidence>
<protein>
    <submittedName>
        <fullName evidence="3">Uncharacterized protein</fullName>
    </submittedName>
</protein>
<feature type="compositionally biased region" description="Basic and acidic residues" evidence="1">
    <location>
        <begin position="51"/>
        <end position="87"/>
    </location>
</feature>
<dbReference type="WBParaSite" id="nRc.2.0.1.t41289-RA">
    <property type="protein sequence ID" value="nRc.2.0.1.t41289-RA"/>
    <property type="gene ID" value="nRc.2.0.1.g41289"/>
</dbReference>
<evidence type="ECO:0000313" key="3">
    <source>
        <dbReference type="WBParaSite" id="nRc.2.0.1.t41289-RA"/>
    </source>
</evidence>
<reference evidence="3" key="1">
    <citation type="submission" date="2022-11" db="UniProtKB">
        <authorList>
            <consortium name="WormBaseParasite"/>
        </authorList>
    </citation>
    <scope>IDENTIFICATION</scope>
</reference>
<keyword evidence="2" id="KW-1185">Reference proteome</keyword>
<proteinExistence type="predicted"/>
<organism evidence="2 3">
    <name type="scientific">Romanomermis culicivorax</name>
    <name type="common">Nematode worm</name>
    <dbReference type="NCBI Taxonomy" id="13658"/>
    <lineage>
        <taxon>Eukaryota</taxon>
        <taxon>Metazoa</taxon>
        <taxon>Ecdysozoa</taxon>
        <taxon>Nematoda</taxon>
        <taxon>Enoplea</taxon>
        <taxon>Dorylaimia</taxon>
        <taxon>Mermithida</taxon>
        <taxon>Mermithoidea</taxon>
        <taxon>Mermithidae</taxon>
        <taxon>Romanomermis</taxon>
    </lineage>
</organism>
<dbReference type="Proteomes" id="UP000887565">
    <property type="component" value="Unplaced"/>
</dbReference>
<sequence>MFFWPNYHACFYNVCELVNNPIQIDENTQKVLLGYDHQSKSSTIQGPDEEPAYRYDEQATGRRPTDRPTNKSSRDDGGGHFHDEPMITRVKIKERAIYQECFSTSGNKLYQMLTFQGEQNFLFSTNEVLQT</sequence>
<feature type="region of interest" description="Disordered" evidence="1">
    <location>
        <begin position="38"/>
        <end position="87"/>
    </location>
</feature>
<evidence type="ECO:0000313" key="2">
    <source>
        <dbReference type="Proteomes" id="UP000887565"/>
    </source>
</evidence>
<dbReference type="AlphaFoldDB" id="A0A915KS29"/>